<protein>
    <submittedName>
        <fullName evidence="7">O-antigen ligase domain-containing protein</fullName>
    </submittedName>
</protein>
<dbReference type="EMBL" id="QZJF01000017">
    <property type="protein sequence ID" value="RJR26875.1"/>
    <property type="molecule type" value="Genomic_DNA"/>
</dbReference>
<accession>A0A3A4ZC94</accession>
<evidence type="ECO:0000313" key="7">
    <source>
        <dbReference type="EMBL" id="RJR26875.1"/>
    </source>
</evidence>
<evidence type="ECO:0000256" key="5">
    <source>
        <dbReference type="SAM" id="Phobius"/>
    </source>
</evidence>
<dbReference type="AlphaFoldDB" id="A0A3A4ZC94"/>
<evidence type="ECO:0000256" key="1">
    <source>
        <dbReference type="ARBA" id="ARBA00004141"/>
    </source>
</evidence>
<dbReference type="GO" id="GO:0016020">
    <property type="term" value="C:membrane"/>
    <property type="evidence" value="ECO:0007669"/>
    <property type="project" value="UniProtKB-SubCell"/>
</dbReference>
<feature type="transmembrane region" description="Helical" evidence="5">
    <location>
        <begin position="369"/>
        <end position="389"/>
    </location>
</feature>
<evidence type="ECO:0000256" key="4">
    <source>
        <dbReference type="ARBA" id="ARBA00023136"/>
    </source>
</evidence>
<feature type="transmembrane region" description="Helical" evidence="5">
    <location>
        <begin position="257"/>
        <end position="279"/>
    </location>
</feature>
<feature type="transmembrane region" description="Helical" evidence="5">
    <location>
        <begin position="7"/>
        <end position="26"/>
    </location>
</feature>
<evidence type="ECO:0000313" key="8">
    <source>
        <dbReference type="Proteomes" id="UP000265540"/>
    </source>
</evidence>
<reference evidence="7 8" key="1">
    <citation type="journal article" date="2017" name="ISME J.">
        <title>Energy and carbon metabolisms in a deep terrestrial subsurface fluid microbial community.</title>
        <authorList>
            <person name="Momper L."/>
            <person name="Jungbluth S.P."/>
            <person name="Lee M.D."/>
            <person name="Amend J.P."/>
        </authorList>
    </citation>
    <scope>NUCLEOTIDE SEQUENCE [LARGE SCALE GENOMIC DNA]</scope>
    <source>
        <strain evidence="7">SURF_46</strain>
    </source>
</reference>
<comment type="subcellular location">
    <subcellularLocation>
        <location evidence="1">Membrane</location>
        <topology evidence="1">Multi-pass membrane protein</topology>
    </subcellularLocation>
</comment>
<comment type="caution">
    <text evidence="7">The sequence shown here is derived from an EMBL/GenBank/DDBJ whole genome shotgun (WGS) entry which is preliminary data.</text>
</comment>
<dbReference type="PANTHER" id="PTHR37422:SF13">
    <property type="entry name" value="LIPOPOLYSACCHARIDE BIOSYNTHESIS PROTEIN PA4999-RELATED"/>
    <property type="match status" value="1"/>
</dbReference>
<feature type="domain" description="O-antigen ligase-related" evidence="6">
    <location>
        <begin position="222"/>
        <end position="354"/>
    </location>
</feature>
<keyword evidence="3 5" id="KW-1133">Transmembrane helix</keyword>
<dbReference type="PANTHER" id="PTHR37422">
    <property type="entry name" value="TEICHURONIC ACID BIOSYNTHESIS PROTEIN TUAE"/>
    <property type="match status" value="1"/>
</dbReference>
<evidence type="ECO:0000256" key="3">
    <source>
        <dbReference type="ARBA" id="ARBA00022989"/>
    </source>
</evidence>
<proteinExistence type="predicted"/>
<keyword evidence="7" id="KW-0436">Ligase</keyword>
<feature type="transmembrane region" description="Helical" evidence="5">
    <location>
        <begin position="337"/>
        <end position="357"/>
    </location>
</feature>
<name>A0A3A4ZC94_UNCKA</name>
<feature type="transmembrane region" description="Helical" evidence="5">
    <location>
        <begin position="71"/>
        <end position="90"/>
    </location>
</feature>
<feature type="transmembrane region" description="Helical" evidence="5">
    <location>
        <begin position="38"/>
        <end position="59"/>
    </location>
</feature>
<feature type="transmembrane region" description="Helical" evidence="5">
    <location>
        <begin position="96"/>
        <end position="116"/>
    </location>
</feature>
<keyword evidence="4 5" id="KW-0472">Membrane</keyword>
<keyword evidence="2 5" id="KW-0812">Transmembrane</keyword>
<dbReference type="InterPro" id="IPR051533">
    <property type="entry name" value="WaaL-like"/>
</dbReference>
<feature type="transmembrane region" description="Helical" evidence="5">
    <location>
        <begin position="128"/>
        <end position="150"/>
    </location>
</feature>
<dbReference type="InterPro" id="IPR007016">
    <property type="entry name" value="O-antigen_ligase-rel_domated"/>
</dbReference>
<dbReference type="Proteomes" id="UP000265540">
    <property type="component" value="Unassembled WGS sequence"/>
</dbReference>
<gene>
    <name evidence="7" type="ORF">C4561_03815</name>
</gene>
<dbReference type="Pfam" id="PF04932">
    <property type="entry name" value="Wzy_C"/>
    <property type="match status" value="1"/>
</dbReference>
<evidence type="ECO:0000256" key="2">
    <source>
        <dbReference type="ARBA" id="ARBA00022692"/>
    </source>
</evidence>
<feature type="transmembrane region" description="Helical" evidence="5">
    <location>
        <begin position="221"/>
        <end position="251"/>
    </location>
</feature>
<evidence type="ECO:0000259" key="6">
    <source>
        <dbReference type="Pfam" id="PF04932"/>
    </source>
</evidence>
<sequence>MRKLSKFLFFSLLAALPVNLGYHFIITQAYAGGLLIDYLIPTIFLPDIVATFLIGAWALERNFKNDLKSLLSKRYFAIAVWFLFVMFLSLFMSNRFLPSATFFTRTFLYTGVMLYASLRFDYARDLKIYANIIAVTTLALGILGILQYSFQGSVFDNYLILGEQPYSANTPSISKENVLGHTKVPAYGLFRHPNIFGGILSIYLVIIVFLHYLISPKIFRMVVLFGSFALLFTFSYFSWISFGIGLLIYFLGRTGTFLARAFVLSAFVFSFFIPVFRFLSASENPSIYRRSNLLDASYKIVKSDYLFGVGINNSVVLLEKNIPWTRDIRFVQPVHNIYALLVLEIGIIGLLLFLSLFYTGFSKLKSNTLFLQAALLQIIFLGCFDHYFVTIHQPWLLLWLTLGIVLNVSDLQDHV</sequence>
<dbReference type="GO" id="GO:0016874">
    <property type="term" value="F:ligase activity"/>
    <property type="evidence" value="ECO:0007669"/>
    <property type="project" value="UniProtKB-KW"/>
</dbReference>
<organism evidence="7 8">
    <name type="scientific">candidate division WWE3 bacterium</name>
    <dbReference type="NCBI Taxonomy" id="2053526"/>
    <lineage>
        <taxon>Bacteria</taxon>
        <taxon>Katanobacteria</taxon>
    </lineage>
</organism>
<feature type="transmembrane region" description="Helical" evidence="5">
    <location>
        <begin position="195"/>
        <end position="214"/>
    </location>
</feature>